<gene>
    <name evidence="3" type="ORF">FSPOR_6808</name>
</gene>
<feature type="domain" description="Ysc84 actin-binding" evidence="2">
    <location>
        <begin position="149"/>
        <end position="273"/>
    </location>
</feature>
<dbReference type="InterPro" id="IPR007461">
    <property type="entry name" value="Ysc84_actin-binding"/>
</dbReference>
<evidence type="ECO:0000256" key="1">
    <source>
        <dbReference type="SAM" id="MobiDB-lite"/>
    </source>
</evidence>
<comment type="caution">
    <text evidence="3">The sequence shown here is derived from an EMBL/GenBank/DDBJ whole genome shotgun (WGS) entry which is preliminary data.</text>
</comment>
<dbReference type="GO" id="GO:0035091">
    <property type="term" value="F:phosphatidylinositol binding"/>
    <property type="evidence" value="ECO:0007669"/>
    <property type="project" value="TreeGrafter"/>
</dbReference>
<dbReference type="EMBL" id="PXOF01000096">
    <property type="protein sequence ID" value="RGP66188.1"/>
    <property type="molecule type" value="Genomic_DNA"/>
</dbReference>
<evidence type="ECO:0000313" key="3">
    <source>
        <dbReference type="EMBL" id="RGP66188.1"/>
    </source>
</evidence>
<feature type="region of interest" description="Disordered" evidence="1">
    <location>
        <begin position="1"/>
        <end position="24"/>
    </location>
</feature>
<dbReference type="Proteomes" id="UP000266152">
    <property type="component" value="Unassembled WGS sequence"/>
</dbReference>
<feature type="compositionally biased region" description="Basic and acidic residues" evidence="1">
    <location>
        <begin position="1"/>
        <end position="13"/>
    </location>
</feature>
<dbReference type="CDD" id="cd11524">
    <property type="entry name" value="SYLF"/>
    <property type="match status" value="1"/>
</dbReference>
<dbReference type="STRING" id="5514.A0A395S1A2"/>
<dbReference type="Pfam" id="PF04366">
    <property type="entry name" value="Ysc84"/>
    <property type="match status" value="1"/>
</dbReference>
<dbReference type="PANTHER" id="PTHR15629">
    <property type="entry name" value="SH3YL1 PROTEIN"/>
    <property type="match status" value="1"/>
</dbReference>
<proteinExistence type="predicted"/>
<evidence type="ECO:0000313" key="4">
    <source>
        <dbReference type="Proteomes" id="UP000266152"/>
    </source>
</evidence>
<dbReference type="PANTHER" id="PTHR15629:SF8">
    <property type="entry name" value="DUF500 DOMAIN PROTEIN (AFU_ORTHOLOGUE AFUA_5G07310)"/>
    <property type="match status" value="1"/>
</dbReference>
<evidence type="ECO:0000259" key="2">
    <source>
        <dbReference type="Pfam" id="PF04366"/>
    </source>
</evidence>
<accession>A0A395S1A2</accession>
<sequence>MDKSSELRSERLGESSPSSGKQSLADKALAGIDKLGGPLNRFSNKLGCEAWWPTALSEECNKATRILTSFCENECHTEQLVTPGSQQPEGKPTVLVKIPTKVLQNCVGLAIFTTIRSGLWMSGAGGSGVVVARKENGDWSPPSGIHVQTLGFGFMAGIDIYDCVAVINTREALKEFRKFRFTLGAELSAVAGPLGVGGLLEIEVPKANKPIFTYMKSRGAYFGVQLDTTVIIERNNENARFYGEKISIDEIFAGRVKTVPFEAMMLMEALRRAEGGTIC</sequence>
<organism evidence="3 4">
    <name type="scientific">Fusarium sporotrichioides</name>
    <dbReference type="NCBI Taxonomy" id="5514"/>
    <lineage>
        <taxon>Eukaryota</taxon>
        <taxon>Fungi</taxon>
        <taxon>Dikarya</taxon>
        <taxon>Ascomycota</taxon>
        <taxon>Pezizomycotina</taxon>
        <taxon>Sordariomycetes</taxon>
        <taxon>Hypocreomycetidae</taxon>
        <taxon>Hypocreales</taxon>
        <taxon>Nectriaceae</taxon>
        <taxon>Fusarium</taxon>
    </lineage>
</organism>
<keyword evidence="4" id="KW-1185">Reference proteome</keyword>
<reference evidence="3 4" key="1">
    <citation type="journal article" date="2018" name="PLoS Pathog.">
        <title>Evolution of structural diversity of trichothecenes, a family of toxins produced by plant pathogenic and entomopathogenic fungi.</title>
        <authorList>
            <person name="Proctor R.H."/>
            <person name="McCormick S.P."/>
            <person name="Kim H.S."/>
            <person name="Cardoza R.E."/>
            <person name="Stanley A.M."/>
            <person name="Lindo L."/>
            <person name="Kelly A."/>
            <person name="Brown D.W."/>
            <person name="Lee T."/>
            <person name="Vaughan M.M."/>
            <person name="Alexander N.J."/>
            <person name="Busman M."/>
            <person name="Gutierrez S."/>
        </authorList>
    </citation>
    <scope>NUCLEOTIDE SEQUENCE [LARGE SCALE GENOMIC DNA]</scope>
    <source>
        <strain evidence="3 4">NRRL 3299</strain>
    </source>
</reference>
<dbReference type="InterPro" id="IPR051702">
    <property type="entry name" value="SH3_domain_YSC84-like"/>
</dbReference>
<dbReference type="AlphaFoldDB" id="A0A395S1A2"/>
<name>A0A395S1A2_FUSSP</name>
<protein>
    <submittedName>
        <fullName evidence="3">Duf500 domain protein</fullName>
    </submittedName>
</protein>